<protein>
    <submittedName>
        <fullName evidence="2">Uncharacterized protein</fullName>
    </submittedName>
</protein>
<dbReference type="AlphaFoldDB" id="A0A1D9QF29"/>
<dbReference type="OrthoDB" id="3546243at2759"/>
<feature type="coiled-coil region" evidence="1">
    <location>
        <begin position="136"/>
        <end position="163"/>
    </location>
</feature>
<keyword evidence="1" id="KW-0175">Coiled coil</keyword>
<gene>
    <name evidence="2" type="ORF">sscle_11g081620</name>
</gene>
<evidence type="ECO:0000313" key="2">
    <source>
        <dbReference type="EMBL" id="APA13392.1"/>
    </source>
</evidence>
<dbReference type="EMBL" id="CP017824">
    <property type="protein sequence ID" value="APA13392.1"/>
    <property type="molecule type" value="Genomic_DNA"/>
</dbReference>
<dbReference type="Proteomes" id="UP000177798">
    <property type="component" value="Chromosome 11"/>
</dbReference>
<proteinExistence type="predicted"/>
<reference evidence="3" key="1">
    <citation type="journal article" date="2017" name="Genome Biol. Evol.">
        <title>The complete genome sequence of the phytopathogenic fungus Sclerotinia sclerotiorum reveals insights into the genome architecture of broad host range pathogens.</title>
        <authorList>
            <person name="Derbyshire M."/>
            <person name="Denton-Giles M."/>
            <person name="Hegedus D."/>
            <person name="Seifbarghy S."/>
            <person name="Rollins J."/>
            <person name="van Kan J."/>
            <person name="Seidl M.F."/>
            <person name="Faino L."/>
            <person name="Mbengue M."/>
            <person name="Navaud O."/>
            <person name="Raffaele S."/>
            <person name="Hammond-Kosack K."/>
            <person name="Heard S."/>
            <person name="Oliver R."/>
        </authorList>
    </citation>
    <scope>NUCLEOTIDE SEQUENCE [LARGE SCALE GENOMIC DNA]</scope>
    <source>
        <strain evidence="3">ATCC 18683 / 1980 / Ss-1</strain>
    </source>
</reference>
<dbReference type="VEuPathDB" id="FungiDB:sscle_11g081620"/>
<accession>A0A1D9QF29</accession>
<sequence length="207" mass="24051">MSTLHPDIVEFNRRPLPDLDECMVRPYSVSQGALGLQDRFNTVDTAYASRAGEETADKRNSEKVSLQHNNLVQAPYIGEDARVTQLRKIDQILRQMPANPTPERLPLEVLQFLPRTLRGLKALMRDAELQTQENFQEKMEGKLKEVEGKLKEVEANVKQVEDWSQFRHKVLQFRVQCLEKNLTDEQKGPGSDFQWIMDWERKQNEGM</sequence>
<organism evidence="2 3">
    <name type="scientific">Sclerotinia sclerotiorum (strain ATCC 18683 / 1980 / Ss-1)</name>
    <name type="common">White mold</name>
    <name type="synonym">Whetzelinia sclerotiorum</name>
    <dbReference type="NCBI Taxonomy" id="665079"/>
    <lineage>
        <taxon>Eukaryota</taxon>
        <taxon>Fungi</taxon>
        <taxon>Dikarya</taxon>
        <taxon>Ascomycota</taxon>
        <taxon>Pezizomycotina</taxon>
        <taxon>Leotiomycetes</taxon>
        <taxon>Helotiales</taxon>
        <taxon>Sclerotiniaceae</taxon>
        <taxon>Sclerotinia</taxon>
    </lineage>
</organism>
<evidence type="ECO:0000313" key="3">
    <source>
        <dbReference type="Proteomes" id="UP000177798"/>
    </source>
</evidence>
<evidence type="ECO:0000256" key="1">
    <source>
        <dbReference type="SAM" id="Coils"/>
    </source>
</evidence>
<name>A0A1D9QF29_SCLS1</name>